<protein>
    <submittedName>
        <fullName evidence="6">IclR family transcriptional regulator</fullName>
    </submittedName>
</protein>
<dbReference type="PANTHER" id="PTHR30136">
    <property type="entry name" value="HELIX-TURN-HELIX TRANSCRIPTIONAL REGULATOR, ICLR FAMILY"/>
    <property type="match status" value="1"/>
</dbReference>
<dbReference type="Gene3D" id="3.30.450.40">
    <property type="match status" value="1"/>
</dbReference>
<dbReference type="Gene3D" id="1.10.10.10">
    <property type="entry name" value="Winged helix-like DNA-binding domain superfamily/Winged helix DNA-binding domain"/>
    <property type="match status" value="1"/>
</dbReference>
<organism evidence="6 7">
    <name type="scientific">Arthrobacter koreensis</name>
    <dbReference type="NCBI Taxonomy" id="199136"/>
    <lineage>
        <taxon>Bacteria</taxon>
        <taxon>Bacillati</taxon>
        <taxon>Actinomycetota</taxon>
        <taxon>Actinomycetes</taxon>
        <taxon>Micrococcales</taxon>
        <taxon>Micrococcaceae</taxon>
        <taxon>Arthrobacter</taxon>
    </lineage>
</organism>
<dbReference type="PROSITE" id="PS51077">
    <property type="entry name" value="HTH_ICLR"/>
    <property type="match status" value="1"/>
</dbReference>
<evidence type="ECO:0000313" key="7">
    <source>
        <dbReference type="Proteomes" id="UP001063368"/>
    </source>
</evidence>
<dbReference type="Pfam" id="PF09339">
    <property type="entry name" value="HTH_IclR"/>
    <property type="match status" value="1"/>
</dbReference>
<evidence type="ECO:0000256" key="3">
    <source>
        <dbReference type="ARBA" id="ARBA00023163"/>
    </source>
</evidence>
<dbReference type="Proteomes" id="UP001063368">
    <property type="component" value="Chromosome"/>
</dbReference>
<sequence>MGILRSFGEGNEALSASEISRLAGLPMSTCHRILSALVEQRLLEKSPEGRYHVGLVLWEMASYAPRSVGVQRLALPFMRDLSTITQYPVHLAVREGSESVFIERLAPADSPFDRPRVGSRYPLHVTSVGLVLLANAPAAVQDGFLSGSLRTYTPLTETDPVRLRKRLAGIRTQGFAVSDRQVVLDAISVAAPIRDWTGTVVAAISVNTPLGRLHEQSAAHAVQTAALGITRSWQQSVSSS</sequence>
<dbReference type="InterPro" id="IPR029016">
    <property type="entry name" value="GAF-like_dom_sf"/>
</dbReference>
<proteinExistence type="predicted"/>
<keyword evidence="7" id="KW-1185">Reference proteome</keyword>
<dbReference type="SMART" id="SM00346">
    <property type="entry name" value="HTH_ICLR"/>
    <property type="match status" value="1"/>
</dbReference>
<dbReference type="InterPro" id="IPR036390">
    <property type="entry name" value="WH_DNA-bd_sf"/>
</dbReference>
<keyword evidence="2" id="KW-0238">DNA-binding</keyword>
<evidence type="ECO:0000256" key="1">
    <source>
        <dbReference type="ARBA" id="ARBA00023015"/>
    </source>
</evidence>
<dbReference type="InterPro" id="IPR036388">
    <property type="entry name" value="WH-like_DNA-bd_sf"/>
</dbReference>
<feature type="domain" description="HTH iclR-type" evidence="4">
    <location>
        <begin position="1"/>
        <end position="55"/>
    </location>
</feature>
<feature type="domain" description="IclR-ED" evidence="5">
    <location>
        <begin position="56"/>
        <end position="240"/>
    </location>
</feature>
<keyword evidence="3" id="KW-0804">Transcription</keyword>
<dbReference type="SUPFAM" id="SSF46785">
    <property type="entry name" value="Winged helix' DNA-binding domain"/>
    <property type="match status" value="1"/>
</dbReference>
<dbReference type="InterPro" id="IPR050707">
    <property type="entry name" value="HTH_MetabolicPath_Reg"/>
</dbReference>
<evidence type="ECO:0000259" key="5">
    <source>
        <dbReference type="PROSITE" id="PS51078"/>
    </source>
</evidence>
<evidence type="ECO:0000256" key="2">
    <source>
        <dbReference type="ARBA" id="ARBA00023125"/>
    </source>
</evidence>
<name>A0ABY6FXB5_9MICC</name>
<dbReference type="Pfam" id="PF01614">
    <property type="entry name" value="IclR_C"/>
    <property type="match status" value="1"/>
</dbReference>
<gene>
    <name evidence="6" type="ORF">N9A08_01740</name>
</gene>
<accession>A0ABY6FXB5</accession>
<dbReference type="InterPro" id="IPR005471">
    <property type="entry name" value="Tscrpt_reg_IclR_N"/>
</dbReference>
<keyword evidence="1" id="KW-0805">Transcription regulation</keyword>
<dbReference type="InterPro" id="IPR014757">
    <property type="entry name" value="Tscrpt_reg_IclR_C"/>
</dbReference>
<reference evidence="6" key="1">
    <citation type="submission" date="2022-09" db="EMBL/GenBank/DDBJ databases">
        <authorList>
            <person name="Li D."/>
            <person name="Cheng J."/>
            <person name="Li Y."/>
        </authorList>
    </citation>
    <scope>NUCLEOTIDE SEQUENCE</scope>
    <source>
        <strain evidence="6">DL</strain>
    </source>
</reference>
<evidence type="ECO:0000313" key="6">
    <source>
        <dbReference type="EMBL" id="UYB37569.1"/>
    </source>
</evidence>
<dbReference type="PROSITE" id="PS51078">
    <property type="entry name" value="ICLR_ED"/>
    <property type="match status" value="1"/>
</dbReference>
<dbReference type="EMBL" id="CP106856">
    <property type="protein sequence ID" value="UYB37569.1"/>
    <property type="molecule type" value="Genomic_DNA"/>
</dbReference>
<dbReference type="RefSeq" id="WP_255300616.1">
    <property type="nucleotide sequence ID" value="NZ_BAAAKG010000004.1"/>
</dbReference>
<evidence type="ECO:0000259" key="4">
    <source>
        <dbReference type="PROSITE" id="PS51077"/>
    </source>
</evidence>
<dbReference type="PANTHER" id="PTHR30136:SF24">
    <property type="entry name" value="HTH-TYPE TRANSCRIPTIONAL REPRESSOR ALLR"/>
    <property type="match status" value="1"/>
</dbReference>
<dbReference type="SUPFAM" id="SSF55781">
    <property type="entry name" value="GAF domain-like"/>
    <property type="match status" value="1"/>
</dbReference>